<dbReference type="GO" id="GO:0000160">
    <property type="term" value="P:phosphorelay signal transduction system"/>
    <property type="evidence" value="ECO:0007669"/>
    <property type="project" value="InterPro"/>
</dbReference>
<dbReference type="InterPro" id="IPR050595">
    <property type="entry name" value="Bact_response_regulator"/>
</dbReference>
<protein>
    <submittedName>
        <fullName evidence="4">Response regulator</fullName>
    </submittedName>
</protein>
<dbReference type="Pfam" id="PF00072">
    <property type="entry name" value="Response_reg"/>
    <property type="match status" value="1"/>
</dbReference>
<reference evidence="4" key="1">
    <citation type="submission" date="2021-10" db="EMBL/GenBank/DDBJ databases">
        <title>Roseicella aerolatum sp. nov., isolated from aerosols of e-waste dismantling site.</title>
        <authorList>
            <person name="Qin T."/>
        </authorList>
    </citation>
    <scope>NUCLEOTIDE SEQUENCE</scope>
    <source>
        <strain evidence="4">GB24</strain>
    </source>
</reference>
<accession>A0A9X1IAJ4</accession>
<dbReference type="EMBL" id="JAJAQI010000001">
    <property type="protein sequence ID" value="MCB4820244.1"/>
    <property type="molecule type" value="Genomic_DNA"/>
</dbReference>
<gene>
    <name evidence="4" type="ORF">LHA35_00685</name>
</gene>
<organism evidence="4 5">
    <name type="scientific">Roseicella aerolata</name>
    <dbReference type="NCBI Taxonomy" id="2883479"/>
    <lineage>
        <taxon>Bacteria</taxon>
        <taxon>Pseudomonadati</taxon>
        <taxon>Pseudomonadota</taxon>
        <taxon>Alphaproteobacteria</taxon>
        <taxon>Acetobacterales</taxon>
        <taxon>Roseomonadaceae</taxon>
        <taxon>Roseicella</taxon>
    </lineage>
</organism>
<comment type="caution">
    <text evidence="4">The sequence shown here is derived from an EMBL/GenBank/DDBJ whole genome shotgun (WGS) entry which is preliminary data.</text>
</comment>
<evidence type="ECO:0000313" key="4">
    <source>
        <dbReference type="EMBL" id="MCB4820244.1"/>
    </source>
</evidence>
<dbReference type="PANTHER" id="PTHR44591:SF21">
    <property type="entry name" value="TWO-COMPONENT RESPONSE REGULATOR"/>
    <property type="match status" value="1"/>
</dbReference>
<sequence length="136" mass="14083">MPAASGATRSVILIVEDEAMLALELEQVLSEGGHEAVLAADGAGALARAADPGLRLRAAVVDLHLPGSMPGREVIRCLRMQYPGLPVVVVTGYSPMAPQADLRGLGGPTARLQKPIQPARLLQRLGDAMTSTNGIA</sequence>
<dbReference type="Gene3D" id="3.40.50.2300">
    <property type="match status" value="1"/>
</dbReference>
<keyword evidence="5" id="KW-1185">Reference proteome</keyword>
<evidence type="ECO:0000256" key="1">
    <source>
        <dbReference type="ARBA" id="ARBA00022553"/>
    </source>
</evidence>
<evidence type="ECO:0000259" key="3">
    <source>
        <dbReference type="PROSITE" id="PS50110"/>
    </source>
</evidence>
<dbReference type="SMART" id="SM00448">
    <property type="entry name" value="REC"/>
    <property type="match status" value="1"/>
</dbReference>
<dbReference type="InterPro" id="IPR011006">
    <property type="entry name" value="CheY-like_superfamily"/>
</dbReference>
<name>A0A9X1IAJ4_9PROT</name>
<dbReference type="SUPFAM" id="SSF52172">
    <property type="entry name" value="CheY-like"/>
    <property type="match status" value="1"/>
</dbReference>
<evidence type="ECO:0000313" key="5">
    <source>
        <dbReference type="Proteomes" id="UP001139311"/>
    </source>
</evidence>
<dbReference type="PROSITE" id="PS50110">
    <property type="entry name" value="RESPONSE_REGULATORY"/>
    <property type="match status" value="1"/>
</dbReference>
<proteinExistence type="predicted"/>
<evidence type="ECO:0000256" key="2">
    <source>
        <dbReference type="PROSITE-ProRule" id="PRU00169"/>
    </source>
</evidence>
<feature type="domain" description="Response regulatory" evidence="3">
    <location>
        <begin position="11"/>
        <end position="129"/>
    </location>
</feature>
<dbReference type="Proteomes" id="UP001139311">
    <property type="component" value="Unassembled WGS sequence"/>
</dbReference>
<dbReference type="CDD" id="cd00156">
    <property type="entry name" value="REC"/>
    <property type="match status" value="1"/>
</dbReference>
<dbReference type="InterPro" id="IPR001789">
    <property type="entry name" value="Sig_transdc_resp-reg_receiver"/>
</dbReference>
<feature type="modified residue" description="4-aspartylphosphate" evidence="2">
    <location>
        <position position="62"/>
    </location>
</feature>
<keyword evidence="1 2" id="KW-0597">Phosphoprotein</keyword>
<dbReference type="PANTHER" id="PTHR44591">
    <property type="entry name" value="STRESS RESPONSE REGULATOR PROTEIN 1"/>
    <property type="match status" value="1"/>
</dbReference>
<dbReference type="AlphaFoldDB" id="A0A9X1IAJ4"/>